<organism evidence="18 19">
    <name type="scientific">Crassostrea virginica</name>
    <name type="common">Eastern oyster</name>
    <dbReference type="NCBI Taxonomy" id="6565"/>
    <lineage>
        <taxon>Eukaryota</taxon>
        <taxon>Metazoa</taxon>
        <taxon>Spiralia</taxon>
        <taxon>Lophotrochozoa</taxon>
        <taxon>Mollusca</taxon>
        <taxon>Bivalvia</taxon>
        <taxon>Autobranchia</taxon>
        <taxon>Pteriomorphia</taxon>
        <taxon>Ostreida</taxon>
        <taxon>Ostreoidea</taxon>
        <taxon>Ostreidae</taxon>
        <taxon>Crassostrea</taxon>
    </lineage>
</organism>
<evidence type="ECO:0000256" key="14">
    <source>
        <dbReference type="ARBA" id="ARBA00031018"/>
    </source>
</evidence>
<dbReference type="InterPro" id="IPR007863">
    <property type="entry name" value="Peptidase_M16_C"/>
</dbReference>
<dbReference type="KEGG" id="cvn:111106358"/>
<comment type="subcellular location">
    <subcellularLocation>
        <location evidence="3">Mitochondrion</location>
    </subcellularLocation>
</comment>
<dbReference type="GO" id="GO:0004222">
    <property type="term" value="F:metalloendopeptidase activity"/>
    <property type="evidence" value="ECO:0007669"/>
    <property type="project" value="UniProtKB-EC"/>
</dbReference>
<dbReference type="FunFam" id="3.30.830.10:FF:000001">
    <property type="entry name" value="Mitochondrial-processing peptidase subunit beta, mitochondrial"/>
    <property type="match status" value="1"/>
</dbReference>
<keyword evidence="13" id="KW-0496">Mitochondrion</keyword>
<dbReference type="GO" id="GO:0046872">
    <property type="term" value="F:metal ion binding"/>
    <property type="evidence" value="ECO:0007669"/>
    <property type="project" value="UniProtKB-KW"/>
</dbReference>
<dbReference type="Gene3D" id="3.30.830.10">
    <property type="entry name" value="Metalloenzyme, LuxS/M16 peptidase-like"/>
    <property type="match status" value="2"/>
</dbReference>
<evidence type="ECO:0000256" key="12">
    <source>
        <dbReference type="ARBA" id="ARBA00023049"/>
    </source>
</evidence>
<keyword evidence="12" id="KW-0482">Metalloprotease</keyword>
<dbReference type="Pfam" id="PF05193">
    <property type="entry name" value="Peptidase_M16_C"/>
    <property type="match status" value="1"/>
</dbReference>
<dbReference type="GeneID" id="111106358"/>
<evidence type="ECO:0000256" key="5">
    <source>
        <dbReference type="ARBA" id="ARBA00012299"/>
    </source>
</evidence>
<accession>A0A8B8B058</accession>
<keyword evidence="18" id="KW-1185">Reference proteome</keyword>
<dbReference type="RefSeq" id="XP_022296721.1">
    <property type="nucleotide sequence ID" value="XM_022441013.1"/>
</dbReference>
<gene>
    <name evidence="19" type="primary">LOC111106358</name>
</gene>
<feature type="domain" description="Peptidase M16 C-terminal" evidence="17">
    <location>
        <begin position="206"/>
        <end position="393"/>
    </location>
</feature>
<evidence type="ECO:0000256" key="6">
    <source>
        <dbReference type="ARBA" id="ARBA00020510"/>
    </source>
</evidence>
<evidence type="ECO:0000259" key="17">
    <source>
        <dbReference type="Pfam" id="PF05193"/>
    </source>
</evidence>
<reference evidence="19" key="1">
    <citation type="submission" date="2025-08" db="UniProtKB">
        <authorList>
            <consortium name="RefSeq"/>
        </authorList>
    </citation>
    <scope>IDENTIFICATION</scope>
    <source>
        <tissue evidence="19">Whole sample</tissue>
    </source>
</reference>
<dbReference type="OrthoDB" id="10251424at2759"/>
<evidence type="ECO:0000256" key="8">
    <source>
        <dbReference type="ARBA" id="ARBA00022723"/>
    </source>
</evidence>
<dbReference type="Pfam" id="PF00675">
    <property type="entry name" value="Peptidase_M16"/>
    <property type="match status" value="1"/>
</dbReference>
<dbReference type="PANTHER" id="PTHR11851:SF149">
    <property type="entry name" value="GH01077P"/>
    <property type="match status" value="1"/>
</dbReference>
<evidence type="ECO:0000256" key="1">
    <source>
        <dbReference type="ARBA" id="ARBA00001098"/>
    </source>
</evidence>
<evidence type="ECO:0000256" key="10">
    <source>
        <dbReference type="ARBA" id="ARBA00022833"/>
    </source>
</evidence>
<keyword evidence="7" id="KW-0645">Protease</keyword>
<dbReference type="InterPro" id="IPR011765">
    <property type="entry name" value="Pept_M16_N"/>
</dbReference>
<dbReference type="GO" id="GO:0005759">
    <property type="term" value="C:mitochondrial matrix"/>
    <property type="evidence" value="ECO:0007669"/>
    <property type="project" value="UniProtKB-ARBA"/>
</dbReference>
<evidence type="ECO:0000313" key="18">
    <source>
        <dbReference type="Proteomes" id="UP000694844"/>
    </source>
</evidence>
<comment type="similarity">
    <text evidence="4 15">Belongs to the peptidase M16 family.</text>
</comment>
<dbReference type="InterPro" id="IPR050361">
    <property type="entry name" value="MPP/UQCRC_Complex"/>
</dbReference>
<evidence type="ECO:0000256" key="2">
    <source>
        <dbReference type="ARBA" id="ARBA00001947"/>
    </source>
</evidence>
<keyword evidence="11" id="KW-0809">Transit peptide</keyword>
<dbReference type="AlphaFoldDB" id="A0A8B8B058"/>
<keyword evidence="8" id="KW-0479">Metal-binding</keyword>
<dbReference type="PROSITE" id="PS00143">
    <property type="entry name" value="INSULINASE"/>
    <property type="match status" value="1"/>
</dbReference>
<evidence type="ECO:0000313" key="19">
    <source>
        <dbReference type="RefSeq" id="XP_022296721.1"/>
    </source>
</evidence>
<evidence type="ECO:0000256" key="15">
    <source>
        <dbReference type="RuleBase" id="RU004447"/>
    </source>
</evidence>
<dbReference type="FunFam" id="3.30.830.10:FF:000002">
    <property type="entry name" value="Mitochondrial-processing peptidase subunit beta"/>
    <property type="match status" value="1"/>
</dbReference>
<dbReference type="InterPro" id="IPR001431">
    <property type="entry name" value="Pept_M16_Zn_BS"/>
</dbReference>
<proteinExistence type="inferred from homology"/>
<feature type="domain" description="Peptidase M16 N-terminal" evidence="16">
    <location>
        <begin position="53"/>
        <end position="199"/>
    </location>
</feature>
<evidence type="ECO:0000259" key="16">
    <source>
        <dbReference type="Pfam" id="PF00675"/>
    </source>
</evidence>
<dbReference type="PANTHER" id="PTHR11851">
    <property type="entry name" value="METALLOPROTEASE"/>
    <property type="match status" value="1"/>
</dbReference>
<keyword evidence="10" id="KW-0862">Zinc</keyword>
<evidence type="ECO:0000256" key="3">
    <source>
        <dbReference type="ARBA" id="ARBA00004173"/>
    </source>
</evidence>
<evidence type="ECO:0000256" key="7">
    <source>
        <dbReference type="ARBA" id="ARBA00022670"/>
    </source>
</evidence>
<name>A0A8B8B058_CRAVI</name>
<dbReference type="GO" id="GO:0006627">
    <property type="term" value="P:protein processing involved in protein targeting to mitochondrion"/>
    <property type="evidence" value="ECO:0007669"/>
    <property type="project" value="TreeGrafter"/>
</dbReference>
<evidence type="ECO:0000256" key="11">
    <source>
        <dbReference type="ARBA" id="ARBA00022946"/>
    </source>
</evidence>
<protein>
    <recommendedName>
        <fullName evidence="6">Mitochondrial-processing peptidase subunit beta</fullName>
        <ecNumber evidence="5">3.4.24.64</ecNumber>
    </recommendedName>
    <alternativeName>
        <fullName evidence="14">Beta-MPP</fullName>
    </alternativeName>
</protein>
<dbReference type="InterPro" id="IPR011249">
    <property type="entry name" value="Metalloenz_LuxS/M16"/>
</dbReference>
<keyword evidence="9" id="KW-0378">Hydrolase</keyword>
<dbReference type="EC" id="3.4.24.64" evidence="5"/>
<comment type="cofactor">
    <cofactor evidence="2">
        <name>Zn(2+)</name>
        <dbReference type="ChEBI" id="CHEBI:29105"/>
    </cofactor>
</comment>
<evidence type="ECO:0000256" key="4">
    <source>
        <dbReference type="ARBA" id="ARBA00007261"/>
    </source>
</evidence>
<evidence type="ECO:0000256" key="9">
    <source>
        <dbReference type="ARBA" id="ARBA00022801"/>
    </source>
</evidence>
<sequence>MSSRLMGKASPLAKYLSRSQQVVCSGWRAASTQAQQSVNVPETVVSTLPSGMRVATESIGTQTCTVGLWIDVGSRYETGKNNGVAHFLEHMFFKGTEKRSRQQLELEVENMGAHLNAYTSRETTVFYAKCLSKDVEKAIDILSDIIQNSKLDEIDIHNERDVILREMEEVETNMQEVIFDHLHSTAFQGTPLGRTILGPTANIQSLKRRDMTNFIKTHYTPSRVVLAGAGGIDHQQMKDLGEKYFGNLGKTDDTSLFKDVSIKEPCRFTGGDVRVRDDLMPLCHVALAVETCGWKNADNIALMIASMAIGNWDRSMMGGKDLASGLAVRFASNPRAHSFMSFNTNYSDTGLWGAYFIGEGPGMNIITDSVVAEWISLCTSITDQEVERAKNILKANLRLQLDGTTPICEDIGRQMLAYGRRVPLEEFEYRIDSVNAKKLKEVCTKYIYDRCPAMAVVGPAVAVPDYSSLRSEFYWLRV</sequence>
<dbReference type="Proteomes" id="UP000694844">
    <property type="component" value="Chromosome 8"/>
</dbReference>
<evidence type="ECO:0000256" key="13">
    <source>
        <dbReference type="ARBA" id="ARBA00023128"/>
    </source>
</evidence>
<comment type="catalytic activity">
    <reaction evidence="1">
        <text>Release of N-terminal transit peptides from precursor proteins imported into the mitochondrion, typically with Arg in position P2.</text>
        <dbReference type="EC" id="3.4.24.64"/>
    </reaction>
</comment>
<dbReference type="SUPFAM" id="SSF63411">
    <property type="entry name" value="LuxS/MPP-like metallohydrolase"/>
    <property type="match status" value="2"/>
</dbReference>